<evidence type="ECO:0000256" key="1">
    <source>
        <dbReference type="SAM" id="MobiDB-lite"/>
    </source>
</evidence>
<keyword evidence="4" id="KW-1185">Reference proteome</keyword>
<dbReference type="InParanoid" id="A0A2H3CEC5"/>
<dbReference type="Proteomes" id="UP000217790">
    <property type="component" value="Unassembled WGS sequence"/>
</dbReference>
<gene>
    <name evidence="3" type="ORF">ARMGADRAFT_1020331</name>
</gene>
<proteinExistence type="predicted"/>
<name>A0A2H3CEC5_ARMGA</name>
<dbReference type="PANTHER" id="PTHR31796:SF2">
    <property type="entry name" value="SUZ DOMAIN-CONTAINING PROTEIN 1"/>
    <property type="match status" value="1"/>
</dbReference>
<dbReference type="Pfam" id="PF12752">
    <property type="entry name" value="SUZ"/>
    <property type="match status" value="1"/>
</dbReference>
<feature type="compositionally biased region" description="Low complexity" evidence="1">
    <location>
        <begin position="98"/>
        <end position="107"/>
    </location>
</feature>
<evidence type="ECO:0000313" key="4">
    <source>
        <dbReference type="Proteomes" id="UP000217790"/>
    </source>
</evidence>
<dbReference type="AlphaFoldDB" id="A0A2H3CEC5"/>
<protein>
    <recommendedName>
        <fullName evidence="2">SUZ domain-containing protein</fullName>
    </recommendedName>
</protein>
<feature type="domain" description="SUZ" evidence="2">
    <location>
        <begin position="62"/>
        <end position="129"/>
    </location>
</feature>
<dbReference type="OrthoDB" id="10579483at2759"/>
<dbReference type="EMBL" id="KZ293730">
    <property type="protein sequence ID" value="PBK81449.1"/>
    <property type="molecule type" value="Genomic_DNA"/>
</dbReference>
<dbReference type="OMA" id="WNDANTK"/>
<feature type="compositionally biased region" description="Basic and acidic residues" evidence="1">
    <location>
        <begin position="152"/>
        <end position="163"/>
    </location>
</feature>
<dbReference type="STRING" id="47427.A0A2H3CEC5"/>
<reference evidence="4" key="1">
    <citation type="journal article" date="2017" name="Nat. Ecol. Evol.">
        <title>Genome expansion and lineage-specific genetic innovations in the forest pathogenic fungi Armillaria.</title>
        <authorList>
            <person name="Sipos G."/>
            <person name="Prasanna A.N."/>
            <person name="Walter M.C."/>
            <person name="O'Connor E."/>
            <person name="Balint B."/>
            <person name="Krizsan K."/>
            <person name="Kiss B."/>
            <person name="Hess J."/>
            <person name="Varga T."/>
            <person name="Slot J."/>
            <person name="Riley R."/>
            <person name="Boka B."/>
            <person name="Rigling D."/>
            <person name="Barry K."/>
            <person name="Lee J."/>
            <person name="Mihaltcheva S."/>
            <person name="LaButti K."/>
            <person name="Lipzen A."/>
            <person name="Waldron R."/>
            <person name="Moloney N.M."/>
            <person name="Sperisen C."/>
            <person name="Kredics L."/>
            <person name="Vagvoelgyi C."/>
            <person name="Patrignani A."/>
            <person name="Fitzpatrick D."/>
            <person name="Nagy I."/>
            <person name="Doyle S."/>
            <person name="Anderson J.B."/>
            <person name="Grigoriev I.V."/>
            <person name="Gueldener U."/>
            <person name="Muensterkoetter M."/>
            <person name="Nagy L.G."/>
        </authorList>
    </citation>
    <scope>NUCLEOTIDE SEQUENCE [LARGE SCALE GENOMIC DNA]</scope>
    <source>
        <strain evidence="4">Ar21-2</strain>
    </source>
</reference>
<evidence type="ECO:0000259" key="2">
    <source>
        <dbReference type="PROSITE" id="PS51673"/>
    </source>
</evidence>
<accession>A0A2H3CEC5</accession>
<feature type="compositionally biased region" description="Basic and acidic residues" evidence="1">
    <location>
        <begin position="108"/>
        <end position="135"/>
    </location>
</feature>
<organism evidence="3 4">
    <name type="scientific">Armillaria gallica</name>
    <name type="common">Bulbous honey fungus</name>
    <name type="synonym">Armillaria bulbosa</name>
    <dbReference type="NCBI Taxonomy" id="47427"/>
    <lineage>
        <taxon>Eukaryota</taxon>
        <taxon>Fungi</taxon>
        <taxon>Dikarya</taxon>
        <taxon>Basidiomycota</taxon>
        <taxon>Agaricomycotina</taxon>
        <taxon>Agaricomycetes</taxon>
        <taxon>Agaricomycetidae</taxon>
        <taxon>Agaricales</taxon>
        <taxon>Marasmiineae</taxon>
        <taxon>Physalacriaceae</taxon>
        <taxon>Armillaria</taxon>
    </lineage>
</organism>
<dbReference type="PANTHER" id="PTHR31796">
    <property type="entry name" value="SUZ DOMAIN-CONTAINING PROTEIN 1"/>
    <property type="match status" value="1"/>
</dbReference>
<dbReference type="PROSITE" id="PS51673">
    <property type="entry name" value="SUZ"/>
    <property type="match status" value="1"/>
</dbReference>
<dbReference type="InterPro" id="IPR024771">
    <property type="entry name" value="SUZ"/>
</dbReference>
<feature type="compositionally biased region" description="Acidic residues" evidence="1">
    <location>
        <begin position="31"/>
        <end position="41"/>
    </location>
</feature>
<sequence length="163" mass="17802">MTSTTVADDWDAPSASTSTRAAVATAPVRDDWEDDEDEDDQAQAPTEEANQRLWNDANTKPAAPMPTVVSSSTPTPPPAAFQPVMRILKRPGTNAANSEVPSVPSGEESFREREARYQAARERIFGGEQEREREQPTSTVLRNPRGGSAEKGFTRRRTDDADG</sequence>
<feature type="region of interest" description="Disordered" evidence="1">
    <location>
        <begin position="1"/>
        <end position="163"/>
    </location>
</feature>
<evidence type="ECO:0000313" key="3">
    <source>
        <dbReference type="EMBL" id="PBK81449.1"/>
    </source>
</evidence>
<feature type="compositionally biased region" description="Low complexity" evidence="1">
    <location>
        <begin position="12"/>
        <end position="27"/>
    </location>
</feature>
<dbReference type="InterPro" id="IPR039228">
    <property type="entry name" value="SZRD1"/>
</dbReference>